<dbReference type="EMBL" id="JACHBR010000001">
    <property type="protein sequence ID" value="MBB5628732.1"/>
    <property type="molecule type" value="Genomic_DNA"/>
</dbReference>
<protein>
    <submittedName>
        <fullName evidence="2">Competence ComEA-like helix-hairpin-helix protein</fullName>
    </submittedName>
</protein>
<dbReference type="Gene3D" id="1.10.150.320">
    <property type="entry name" value="Photosystem II 12 kDa extrinsic protein"/>
    <property type="match status" value="1"/>
</dbReference>
<dbReference type="GO" id="GO:0006281">
    <property type="term" value="P:DNA repair"/>
    <property type="evidence" value="ECO:0007669"/>
    <property type="project" value="InterPro"/>
</dbReference>
<dbReference type="RefSeq" id="WP_221314747.1">
    <property type="nucleotide sequence ID" value="NZ_BOOS01000002.1"/>
</dbReference>
<dbReference type="InterPro" id="IPR019554">
    <property type="entry name" value="Soluble_ligand-bd"/>
</dbReference>
<proteinExistence type="predicted"/>
<dbReference type="GO" id="GO:0015627">
    <property type="term" value="C:type II protein secretion system complex"/>
    <property type="evidence" value="ECO:0007669"/>
    <property type="project" value="TreeGrafter"/>
</dbReference>
<dbReference type="InterPro" id="IPR010994">
    <property type="entry name" value="RuvA_2-like"/>
</dbReference>
<dbReference type="Proteomes" id="UP000588112">
    <property type="component" value="Unassembled WGS sequence"/>
</dbReference>
<evidence type="ECO:0000313" key="3">
    <source>
        <dbReference type="Proteomes" id="UP000588112"/>
    </source>
</evidence>
<gene>
    <name evidence="2" type="ORF">BJ981_004431</name>
</gene>
<dbReference type="Pfam" id="PF12836">
    <property type="entry name" value="HHH_3"/>
    <property type="match status" value="1"/>
</dbReference>
<organism evidence="2 3">
    <name type="scientific">Sphaerisporangium krabiense</name>
    <dbReference type="NCBI Taxonomy" id="763782"/>
    <lineage>
        <taxon>Bacteria</taxon>
        <taxon>Bacillati</taxon>
        <taxon>Actinomycetota</taxon>
        <taxon>Actinomycetes</taxon>
        <taxon>Streptosporangiales</taxon>
        <taxon>Streptosporangiaceae</taxon>
        <taxon>Sphaerisporangium</taxon>
    </lineage>
</organism>
<feature type="domain" description="Helix-hairpin-helix DNA-binding motif class 1" evidence="1">
    <location>
        <begin position="131"/>
        <end position="150"/>
    </location>
</feature>
<dbReference type="GO" id="GO:0003677">
    <property type="term" value="F:DNA binding"/>
    <property type="evidence" value="ECO:0007669"/>
    <property type="project" value="InterPro"/>
</dbReference>
<dbReference type="SUPFAM" id="SSF142984">
    <property type="entry name" value="Nqo1 middle domain-like"/>
    <property type="match status" value="1"/>
</dbReference>
<dbReference type="SMART" id="SM00278">
    <property type="entry name" value="HhH1"/>
    <property type="match status" value="2"/>
</dbReference>
<sequence>MAAIPSPGAQVVVHVTGKVKKPGIVLLPIGSRVADAVNAAGGVKSGGSGALNLARKLVDGEQIVVGAPGVPGALGGAPVAPAPGPIAAQPEVIDLNTASAGQLDALPGVGEVLAARIVEYRQAHAGFRSVAQLRDVTGIGDRKFADLRDRVRV</sequence>
<evidence type="ECO:0000313" key="2">
    <source>
        <dbReference type="EMBL" id="MBB5628732.1"/>
    </source>
</evidence>
<comment type="caution">
    <text evidence="2">The sequence shown here is derived from an EMBL/GenBank/DDBJ whole genome shotgun (WGS) entry which is preliminary data.</text>
</comment>
<reference evidence="2 3" key="1">
    <citation type="submission" date="2020-08" db="EMBL/GenBank/DDBJ databases">
        <title>Sequencing the genomes of 1000 actinobacteria strains.</title>
        <authorList>
            <person name="Klenk H.-P."/>
        </authorList>
    </citation>
    <scope>NUCLEOTIDE SEQUENCE [LARGE SCALE GENOMIC DNA]</scope>
    <source>
        <strain evidence="2 3">DSM 45790</strain>
    </source>
</reference>
<dbReference type="InterPro" id="IPR003583">
    <property type="entry name" value="Hlx-hairpin-Hlx_DNA-bd_motif"/>
</dbReference>
<evidence type="ECO:0000259" key="1">
    <source>
        <dbReference type="SMART" id="SM00278"/>
    </source>
</evidence>
<dbReference type="PANTHER" id="PTHR21180:SF32">
    <property type="entry name" value="ENDONUCLEASE_EXONUCLEASE_PHOSPHATASE FAMILY DOMAIN-CONTAINING PROTEIN 1"/>
    <property type="match status" value="1"/>
</dbReference>
<dbReference type="GO" id="GO:0015628">
    <property type="term" value="P:protein secretion by the type II secretion system"/>
    <property type="evidence" value="ECO:0007669"/>
    <property type="project" value="TreeGrafter"/>
</dbReference>
<dbReference type="InterPro" id="IPR051675">
    <property type="entry name" value="Endo/Exo/Phosphatase_dom_1"/>
</dbReference>
<dbReference type="Pfam" id="PF10531">
    <property type="entry name" value="SLBB"/>
    <property type="match status" value="1"/>
</dbReference>
<dbReference type="AlphaFoldDB" id="A0A7W9DRK2"/>
<dbReference type="SUPFAM" id="SSF47781">
    <property type="entry name" value="RuvA domain 2-like"/>
    <property type="match status" value="1"/>
</dbReference>
<accession>A0A7W9DRK2</accession>
<name>A0A7W9DRK2_9ACTN</name>
<feature type="domain" description="Helix-hairpin-helix DNA-binding motif class 1" evidence="1">
    <location>
        <begin position="101"/>
        <end position="120"/>
    </location>
</feature>
<dbReference type="PANTHER" id="PTHR21180">
    <property type="entry name" value="ENDONUCLEASE/EXONUCLEASE/PHOSPHATASE FAMILY DOMAIN-CONTAINING PROTEIN 1"/>
    <property type="match status" value="1"/>
</dbReference>
<keyword evidence="3" id="KW-1185">Reference proteome</keyword>